<dbReference type="EMBL" id="BKCJ011828223">
    <property type="protein sequence ID" value="GFD56328.1"/>
    <property type="molecule type" value="Genomic_DNA"/>
</dbReference>
<reference evidence="1" key="1">
    <citation type="journal article" date="2019" name="Sci. Rep.">
        <title>Draft genome of Tanacetum cinerariifolium, the natural source of mosquito coil.</title>
        <authorList>
            <person name="Yamashiro T."/>
            <person name="Shiraishi A."/>
            <person name="Satake H."/>
            <person name="Nakayama K."/>
        </authorList>
    </citation>
    <scope>NUCLEOTIDE SEQUENCE</scope>
</reference>
<protein>
    <submittedName>
        <fullName evidence="1">Uncharacterized protein</fullName>
    </submittedName>
</protein>
<organism evidence="1">
    <name type="scientific">Tanacetum cinerariifolium</name>
    <name type="common">Dalmatian daisy</name>
    <name type="synonym">Chrysanthemum cinerariifolium</name>
    <dbReference type="NCBI Taxonomy" id="118510"/>
    <lineage>
        <taxon>Eukaryota</taxon>
        <taxon>Viridiplantae</taxon>
        <taxon>Streptophyta</taxon>
        <taxon>Embryophyta</taxon>
        <taxon>Tracheophyta</taxon>
        <taxon>Spermatophyta</taxon>
        <taxon>Magnoliopsida</taxon>
        <taxon>eudicotyledons</taxon>
        <taxon>Gunneridae</taxon>
        <taxon>Pentapetalae</taxon>
        <taxon>asterids</taxon>
        <taxon>campanulids</taxon>
        <taxon>Asterales</taxon>
        <taxon>Asteraceae</taxon>
        <taxon>Asteroideae</taxon>
        <taxon>Anthemideae</taxon>
        <taxon>Anthemidinae</taxon>
        <taxon>Tanacetum</taxon>
    </lineage>
</organism>
<accession>A0A699XEA5</accession>
<name>A0A699XEA5_TANCI</name>
<proteinExistence type="predicted"/>
<gene>
    <name evidence="1" type="ORF">Tci_928297</name>
</gene>
<comment type="caution">
    <text evidence="1">The sequence shown here is derived from an EMBL/GenBank/DDBJ whole genome shotgun (WGS) entry which is preliminary data.</text>
</comment>
<evidence type="ECO:0000313" key="1">
    <source>
        <dbReference type="EMBL" id="GFD56328.1"/>
    </source>
</evidence>
<feature type="non-terminal residue" evidence="1">
    <location>
        <position position="89"/>
    </location>
</feature>
<dbReference type="AlphaFoldDB" id="A0A699XEA5"/>
<sequence>MHMVPATVLTQTKPVSIIAVAPVCAAVPKIMVTQPRHAHSIDTKSKSPIIRHITYSPSPKTSNSPPRVTTAQAPVVSAVKGKKGKWVWR</sequence>